<evidence type="ECO:0000313" key="3">
    <source>
        <dbReference type="Proteomes" id="UP000194841"/>
    </source>
</evidence>
<reference evidence="2 3" key="1">
    <citation type="submission" date="2017-02" db="EMBL/GenBank/DDBJ databases">
        <title>Pseudoalteromonas ulvae TC14 Genome.</title>
        <authorList>
            <person name="Molmeret M."/>
        </authorList>
    </citation>
    <scope>NUCLEOTIDE SEQUENCE [LARGE SCALE GENOMIC DNA]</scope>
    <source>
        <strain evidence="2">TC14</strain>
    </source>
</reference>
<dbReference type="SUPFAM" id="SSF53335">
    <property type="entry name" value="S-adenosyl-L-methionine-dependent methyltransferases"/>
    <property type="match status" value="1"/>
</dbReference>
<comment type="caution">
    <text evidence="2">The sequence shown here is derived from an EMBL/GenBank/DDBJ whole genome shotgun (WGS) entry which is preliminary data.</text>
</comment>
<name>A0A244CTM0_PSEDV</name>
<protein>
    <recommendedName>
        <fullName evidence="1">Methyltransferase domain-containing protein</fullName>
    </recommendedName>
</protein>
<dbReference type="InterPro" id="IPR029063">
    <property type="entry name" value="SAM-dependent_MTases_sf"/>
</dbReference>
<organism evidence="2 3">
    <name type="scientific">Pseudoalteromonas ulvae</name>
    <dbReference type="NCBI Taxonomy" id="107327"/>
    <lineage>
        <taxon>Bacteria</taxon>
        <taxon>Pseudomonadati</taxon>
        <taxon>Pseudomonadota</taxon>
        <taxon>Gammaproteobacteria</taxon>
        <taxon>Alteromonadales</taxon>
        <taxon>Pseudoalteromonadaceae</taxon>
        <taxon>Pseudoalteromonas</taxon>
    </lineage>
</organism>
<dbReference type="Pfam" id="PF13847">
    <property type="entry name" value="Methyltransf_31"/>
    <property type="match status" value="1"/>
</dbReference>
<dbReference type="PANTHER" id="PTHR43464:SF23">
    <property type="entry name" value="JUVENILE HORMONE ACID O-METHYLTRANSFERASE"/>
    <property type="match status" value="1"/>
</dbReference>
<dbReference type="CDD" id="cd02440">
    <property type="entry name" value="AdoMet_MTases"/>
    <property type="match status" value="1"/>
</dbReference>
<gene>
    <name evidence="2" type="ORF">B1199_09670</name>
</gene>
<dbReference type="Proteomes" id="UP000194841">
    <property type="component" value="Unassembled WGS sequence"/>
</dbReference>
<evidence type="ECO:0000259" key="1">
    <source>
        <dbReference type="Pfam" id="PF13847"/>
    </source>
</evidence>
<dbReference type="OrthoDB" id="323463at2"/>
<dbReference type="Gene3D" id="3.40.50.150">
    <property type="entry name" value="Vaccinia Virus protein VP39"/>
    <property type="match status" value="1"/>
</dbReference>
<dbReference type="GO" id="GO:0010420">
    <property type="term" value="F:polyprenyldihydroxybenzoate methyltransferase activity"/>
    <property type="evidence" value="ECO:0007669"/>
    <property type="project" value="TreeGrafter"/>
</dbReference>
<proteinExistence type="predicted"/>
<accession>A0A244CTM0</accession>
<feature type="domain" description="Methyltransferase" evidence="1">
    <location>
        <begin position="50"/>
        <end position="170"/>
    </location>
</feature>
<dbReference type="AlphaFoldDB" id="A0A244CTM0"/>
<dbReference type="InterPro" id="IPR025714">
    <property type="entry name" value="Methyltranfer_dom"/>
</dbReference>
<evidence type="ECO:0000313" key="2">
    <source>
        <dbReference type="EMBL" id="OUL58579.1"/>
    </source>
</evidence>
<dbReference type="RefSeq" id="WP_086743881.1">
    <property type="nucleotide sequence ID" value="NZ_MWPV01000002.1"/>
</dbReference>
<dbReference type="EMBL" id="MWPV01000002">
    <property type="protein sequence ID" value="OUL58579.1"/>
    <property type="molecule type" value="Genomic_DNA"/>
</dbReference>
<sequence>MELEQIKSHWQNWASQYKTDLRATTKSGTAKQLEIHALTHALQQFYSPDQSLSILEVGCGNGYNCFALQHAFEQAAITGVDFIEEMVEHAKALNQELHCNIPFYQGNILELDKHTQLAHEYDVVYTVRCVINLNNDELQLQGLSQLAQKVKAGGYLLLIENQTHTHAKQNTLRNSVDLPSRKPASFNHFMDENKLLRHMESLDFKHVQSHNFSSLHDVILYTLVPMINGGEVDYHHPIVSAATELLCKNDPTIYNAFGEFGQNKLFIFKK</sequence>
<dbReference type="PANTHER" id="PTHR43464">
    <property type="entry name" value="METHYLTRANSFERASE"/>
    <property type="match status" value="1"/>
</dbReference>
<keyword evidence="3" id="KW-1185">Reference proteome</keyword>